<gene>
    <name evidence="2" type="ORF">XELAEV_18037256mg</name>
</gene>
<evidence type="ECO:0000256" key="1">
    <source>
        <dbReference type="SAM" id="MobiDB-lite"/>
    </source>
</evidence>
<dbReference type="Proteomes" id="UP000694892">
    <property type="component" value="Chromosome 7S"/>
</dbReference>
<proteinExistence type="predicted"/>
<name>A0A974CBZ8_XENLA</name>
<sequence length="250" mass="27674">MDEPESESPASILASVRVQEAQFELLSRALEKERRHVTAQLDRVWVTPQEPPLTNGSLTHHQQDGKPFLYTPTSMEAYSVHANERYVIDDDSSYKSCTLTDETRGNEIPIQTVVGYSQTLDRPYREAAGGGGAYTTVPRNYHYRGPRVDSAMPLISQSPHPGYSSLSRPNQQYHSGDPFRGPGYGPQPQVRCGGLGSSQSDLLLGRLYGSEDVYGLEDDRRSLGGFIDGPDYASTGRRVANGGDPRRRLR</sequence>
<feature type="region of interest" description="Disordered" evidence="1">
    <location>
        <begin position="155"/>
        <end position="196"/>
    </location>
</feature>
<protein>
    <submittedName>
        <fullName evidence="2">Uncharacterized protein</fullName>
    </submittedName>
</protein>
<evidence type="ECO:0000313" key="2">
    <source>
        <dbReference type="EMBL" id="OCT70333.1"/>
    </source>
</evidence>
<feature type="region of interest" description="Disordered" evidence="1">
    <location>
        <begin position="225"/>
        <end position="250"/>
    </location>
</feature>
<dbReference type="AlphaFoldDB" id="A0A974CBZ8"/>
<dbReference type="EMBL" id="CM004479">
    <property type="protein sequence ID" value="OCT70333.1"/>
    <property type="molecule type" value="Genomic_DNA"/>
</dbReference>
<feature type="compositionally biased region" description="Polar residues" evidence="1">
    <location>
        <begin position="155"/>
        <end position="174"/>
    </location>
</feature>
<organism evidence="2 3">
    <name type="scientific">Xenopus laevis</name>
    <name type="common">African clawed frog</name>
    <dbReference type="NCBI Taxonomy" id="8355"/>
    <lineage>
        <taxon>Eukaryota</taxon>
        <taxon>Metazoa</taxon>
        <taxon>Chordata</taxon>
        <taxon>Craniata</taxon>
        <taxon>Vertebrata</taxon>
        <taxon>Euteleostomi</taxon>
        <taxon>Amphibia</taxon>
        <taxon>Batrachia</taxon>
        <taxon>Anura</taxon>
        <taxon>Pipoidea</taxon>
        <taxon>Pipidae</taxon>
        <taxon>Xenopodinae</taxon>
        <taxon>Xenopus</taxon>
        <taxon>Xenopus</taxon>
    </lineage>
</organism>
<reference evidence="3" key="1">
    <citation type="journal article" date="2016" name="Nature">
        <title>Genome evolution in the allotetraploid frog Xenopus laevis.</title>
        <authorList>
            <person name="Session A.M."/>
            <person name="Uno Y."/>
            <person name="Kwon T."/>
            <person name="Chapman J.A."/>
            <person name="Toyoda A."/>
            <person name="Takahashi S."/>
            <person name="Fukui A."/>
            <person name="Hikosaka A."/>
            <person name="Suzuki A."/>
            <person name="Kondo M."/>
            <person name="van Heeringen S.J."/>
            <person name="Quigley I."/>
            <person name="Heinz S."/>
            <person name="Ogino H."/>
            <person name="Ochi H."/>
            <person name="Hellsten U."/>
            <person name="Lyons J.B."/>
            <person name="Simakov O."/>
            <person name="Putnam N."/>
            <person name="Stites J."/>
            <person name="Kuroki Y."/>
            <person name="Tanaka T."/>
            <person name="Michiue T."/>
            <person name="Watanabe M."/>
            <person name="Bogdanovic O."/>
            <person name="Lister R."/>
            <person name="Georgiou G."/>
            <person name="Paranjpe S.S."/>
            <person name="van Kruijsbergen I."/>
            <person name="Shu S."/>
            <person name="Carlson J."/>
            <person name="Kinoshita T."/>
            <person name="Ohta Y."/>
            <person name="Mawaribuchi S."/>
            <person name="Jenkins J."/>
            <person name="Grimwood J."/>
            <person name="Schmutz J."/>
            <person name="Mitros T."/>
            <person name="Mozaffari S.V."/>
            <person name="Suzuki Y."/>
            <person name="Haramoto Y."/>
            <person name="Yamamoto T.S."/>
            <person name="Takagi C."/>
            <person name="Heald R."/>
            <person name="Miller K."/>
            <person name="Haudenschild C."/>
            <person name="Kitzman J."/>
            <person name="Nakayama T."/>
            <person name="Izutsu Y."/>
            <person name="Robert J."/>
            <person name="Fortriede J."/>
            <person name="Burns K."/>
            <person name="Lotay V."/>
            <person name="Karimi K."/>
            <person name="Yasuoka Y."/>
            <person name="Dichmann D.S."/>
            <person name="Flajnik M.F."/>
            <person name="Houston D.W."/>
            <person name="Shendure J."/>
            <person name="DuPasquier L."/>
            <person name="Vize P.D."/>
            <person name="Zorn A.M."/>
            <person name="Ito M."/>
            <person name="Marcotte E.M."/>
            <person name="Wallingford J.B."/>
            <person name="Ito Y."/>
            <person name="Asashima M."/>
            <person name="Ueno N."/>
            <person name="Matsuda Y."/>
            <person name="Veenstra G.J."/>
            <person name="Fujiyama A."/>
            <person name="Harland R.M."/>
            <person name="Taira M."/>
            <person name="Rokhsar D.S."/>
        </authorList>
    </citation>
    <scope>NUCLEOTIDE SEQUENCE [LARGE SCALE GENOMIC DNA]</scope>
    <source>
        <strain evidence="3">J</strain>
    </source>
</reference>
<accession>A0A974CBZ8</accession>
<evidence type="ECO:0000313" key="3">
    <source>
        <dbReference type="Proteomes" id="UP000694892"/>
    </source>
</evidence>